<dbReference type="EMBL" id="QTSX02000720">
    <property type="protein sequence ID" value="KAJ9086439.1"/>
    <property type="molecule type" value="Genomic_DNA"/>
</dbReference>
<evidence type="ECO:0000313" key="2">
    <source>
        <dbReference type="Proteomes" id="UP001165960"/>
    </source>
</evidence>
<name>A0ACC2UH73_9FUNG</name>
<organism evidence="1 2">
    <name type="scientific">Entomophthora muscae</name>
    <dbReference type="NCBI Taxonomy" id="34485"/>
    <lineage>
        <taxon>Eukaryota</taxon>
        <taxon>Fungi</taxon>
        <taxon>Fungi incertae sedis</taxon>
        <taxon>Zoopagomycota</taxon>
        <taxon>Entomophthoromycotina</taxon>
        <taxon>Entomophthoromycetes</taxon>
        <taxon>Entomophthorales</taxon>
        <taxon>Entomophthoraceae</taxon>
        <taxon>Entomophthora</taxon>
    </lineage>
</organism>
<evidence type="ECO:0000313" key="1">
    <source>
        <dbReference type="EMBL" id="KAJ9086439.1"/>
    </source>
</evidence>
<accession>A0ACC2UH73</accession>
<keyword evidence="2" id="KW-1185">Reference proteome</keyword>
<comment type="caution">
    <text evidence="1">The sequence shown here is derived from an EMBL/GenBank/DDBJ whole genome shotgun (WGS) entry which is preliminary data.</text>
</comment>
<reference evidence="1" key="1">
    <citation type="submission" date="2022-04" db="EMBL/GenBank/DDBJ databases">
        <title>Genome of the entomopathogenic fungus Entomophthora muscae.</title>
        <authorList>
            <person name="Elya C."/>
            <person name="Lovett B.R."/>
            <person name="Lee E."/>
            <person name="Macias A.M."/>
            <person name="Hajek A.E."/>
            <person name="De Bivort B.L."/>
            <person name="Kasson M.T."/>
            <person name="De Fine Licht H.H."/>
            <person name="Stajich J.E."/>
        </authorList>
    </citation>
    <scope>NUCLEOTIDE SEQUENCE</scope>
    <source>
        <strain evidence="1">Berkeley</strain>
    </source>
</reference>
<proteinExistence type="predicted"/>
<sequence>MHNKLQFDDQVVVVTGGGRGVGKALAIMYARRGARVVVNDTGCSVDGEGKSRYHADSVVWKILSFGGLAIANYSSTTEARKLIYFTLTHFGKIDVLVCCAGIVENNLMGKMDLEMQNRCMDVHLYATRDLIVACWPYFCERGYGRVAVAVDHESRYGLAYCTSKMATLGFIRSLSRHIDVEGIQLNAFTPIAITRINYKDHDEIQYSPKRVTPLVAYLTHSDCRESGGLFEVGGGRHNKIELCEKIAFDFERLAPDSLSSLERDLSLSGKTAMVSGGRLADKISKLLARLGARLCTSHGTKIDILINCCDTLAETWSEMCKANLDRSYSLLNDAWPDLNPNARIVNIAPMTLDTPARETLDWALHGLSSALTRNGIVANTLTGIIDDDPKKIAIWAACLLAHPHTNCNGVMMQVCDQRLSCLHLQRSQGLDLSQSNLVTWQYDETIKQHWSSLVSFEDQIRSTGSLSDLIPHLSPYPSPKSTSTLDT</sequence>
<dbReference type="Proteomes" id="UP001165960">
    <property type="component" value="Unassembled WGS sequence"/>
</dbReference>
<gene>
    <name evidence="1" type="ORF">DSO57_1004162</name>
</gene>
<protein>
    <submittedName>
        <fullName evidence="1">Uncharacterized protein</fullName>
    </submittedName>
</protein>